<feature type="transmembrane region" description="Helical" evidence="1">
    <location>
        <begin position="73"/>
        <end position="98"/>
    </location>
</feature>
<sequence>MSPLLPWNKRLSHRQVQLLCLLALAVHLLPLVLADYAYIDDVWRAQNAGLTPTGNESWTGQGRFLLFLMHRMLGFSVGAVNLFPLPILLAASVTALALARLVSHYFPAPTASSVLVVLPLWYNPFFLQNLSYQYDAPGMALALAACVWAITLSAERWQQCLLGGVLVACAASFYQVSINVFAGLCCLEIMRQVLGHAGLRQVCRHLFGRLTQLLGGCLLYSLTAHQFIDVPRTALLPLDAQWWPELLRRLEVILGHVAMLITPGTAWVFIGLSGLALVALLIALREVLVDPRPVWERGVLTAALLLPIPAVALLVYGLMMVFAHFDGGARLLMGFGVVLMMLALLAHRLLSGLGGRLRWLLAIPVLFMLSFSFAYGRTLIVQKELQRMVTSSLANAIQSRPQLYETKRFYVLDIGSSARWLPAASASYEQMPALRYVLNIDFLLLPEMMPRLGLVNFTTNPPLDREQVLARSHAAVVKSTFFDIHLVDGNGYVLMKAPAQSEAYRW</sequence>
<reference evidence="2 3" key="1">
    <citation type="submission" date="2018-06" db="EMBL/GenBank/DDBJ databases">
        <authorList>
            <consortium name="Pathogen Informatics"/>
            <person name="Doyle S."/>
        </authorList>
    </citation>
    <scope>NUCLEOTIDE SEQUENCE [LARGE SCALE GENOMIC DNA]</scope>
    <source>
        <strain evidence="2 3">NCTC7914</strain>
    </source>
</reference>
<keyword evidence="1" id="KW-0812">Transmembrane</keyword>
<keyword evidence="1" id="KW-0472">Membrane</keyword>
<dbReference type="Proteomes" id="UP000254602">
    <property type="component" value="Unassembled WGS sequence"/>
</dbReference>
<evidence type="ECO:0000313" key="3">
    <source>
        <dbReference type="Proteomes" id="UP000254602"/>
    </source>
</evidence>
<accession>A0A379KIW5</accession>
<feature type="transmembrane region" description="Helical" evidence="1">
    <location>
        <begin position="300"/>
        <end position="325"/>
    </location>
</feature>
<feature type="transmembrane region" description="Helical" evidence="1">
    <location>
        <begin position="134"/>
        <end position="154"/>
    </location>
</feature>
<feature type="transmembrane region" description="Helical" evidence="1">
    <location>
        <begin position="331"/>
        <end position="350"/>
    </location>
</feature>
<dbReference type="InterPro" id="IPR025686">
    <property type="entry name" value="Glucos_trans_II"/>
</dbReference>
<organism evidence="2 3">
    <name type="scientific">Pseudomonas putida</name>
    <name type="common">Arthrobacter siderocapsulatus</name>
    <dbReference type="NCBI Taxonomy" id="303"/>
    <lineage>
        <taxon>Bacteria</taxon>
        <taxon>Pseudomonadati</taxon>
        <taxon>Pseudomonadota</taxon>
        <taxon>Gammaproteobacteria</taxon>
        <taxon>Pseudomonadales</taxon>
        <taxon>Pseudomonadaceae</taxon>
        <taxon>Pseudomonas</taxon>
    </lineage>
</organism>
<feature type="transmembrane region" description="Helical" evidence="1">
    <location>
        <begin position="161"/>
        <end position="184"/>
    </location>
</feature>
<keyword evidence="1" id="KW-1133">Transmembrane helix</keyword>
<proteinExistence type="predicted"/>
<protein>
    <submittedName>
        <fullName evidence="2">GtrC</fullName>
    </submittedName>
</protein>
<evidence type="ECO:0000313" key="2">
    <source>
        <dbReference type="EMBL" id="SUD67434.1"/>
    </source>
</evidence>
<evidence type="ECO:0000256" key="1">
    <source>
        <dbReference type="SAM" id="Phobius"/>
    </source>
</evidence>
<gene>
    <name evidence="2" type="ORF">NCTC7914_01523</name>
</gene>
<feature type="transmembrane region" description="Helical" evidence="1">
    <location>
        <begin position="266"/>
        <end position="288"/>
    </location>
</feature>
<dbReference type="Pfam" id="PF14264">
    <property type="entry name" value="Glucos_trans_II"/>
    <property type="match status" value="1"/>
</dbReference>
<feature type="transmembrane region" description="Helical" evidence="1">
    <location>
        <begin position="357"/>
        <end position="376"/>
    </location>
</feature>
<dbReference type="RefSeq" id="WP_115273599.1">
    <property type="nucleotide sequence ID" value="NZ_UGUY01000001.1"/>
</dbReference>
<name>A0A379KIW5_PSEPU</name>
<dbReference type="EMBL" id="UGUY01000001">
    <property type="protein sequence ID" value="SUD67434.1"/>
    <property type="molecule type" value="Genomic_DNA"/>
</dbReference>
<dbReference type="AlphaFoldDB" id="A0A379KIW5"/>
<feature type="transmembrane region" description="Helical" evidence="1">
    <location>
        <begin position="105"/>
        <end position="122"/>
    </location>
</feature>